<protein>
    <submittedName>
        <fullName evidence="3">YHYH protein</fullName>
    </submittedName>
</protein>
<dbReference type="PROSITE" id="PS51257">
    <property type="entry name" value="PROKAR_LIPOPROTEIN"/>
    <property type="match status" value="1"/>
</dbReference>
<feature type="domain" description="YHYH" evidence="2">
    <location>
        <begin position="102"/>
        <end position="195"/>
    </location>
</feature>
<dbReference type="Pfam" id="PF14240">
    <property type="entry name" value="YHYH"/>
    <property type="match status" value="1"/>
</dbReference>
<proteinExistence type="predicted"/>
<sequence>MRPFLLLLLPPMCVLSLLACSKSDDTAPATSPVTVDPAVPAVYKKIYGAASITLDGSFVVIKTNNLPDHKSPYYTGANYEAYNGSNADYRANPNRITAQNYTYRIPLNPQEAARKSATPLGSIGVSLNGVAFFNQYAGPAQPLTNEINSFDQYNGHPQANGAYHYHVEPTFLTVLKGRDVLLGFLLDGFPVYGPIENGVAVLNTRLDAYHGHAHATTDYPTGIYHYHITNADPYLNGDGFFGTPGTITQ</sequence>
<comment type="caution">
    <text evidence="3">The sequence shown here is derived from an EMBL/GenBank/DDBJ whole genome shotgun (WGS) entry which is preliminary data.</text>
</comment>
<dbReference type="RefSeq" id="WP_125439172.1">
    <property type="nucleotide sequence ID" value="NZ_RWIU01000005.1"/>
</dbReference>
<dbReference type="PANTHER" id="PTHR30289:SF8">
    <property type="entry name" value="YHYH DOMAIN-CONTAINING PROTEIN"/>
    <property type="match status" value="1"/>
</dbReference>
<evidence type="ECO:0000313" key="3">
    <source>
        <dbReference type="EMBL" id="RSK42193.1"/>
    </source>
</evidence>
<dbReference type="PANTHER" id="PTHR30289">
    <property type="entry name" value="UNCHARACTERIZED PROTEIN YBCL-RELATED"/>
    <property type="match status" value="1"/>
</dbReference>
<evidence type="ECO:0000313" key="4">
    <source>
        <dbReference type="Proteomes" id="UP000270291"/>
    </source>
</evidence>
<keyword evidence="4" id="KW-1185">Reference proteome</keyword>
<gene>
    <name evidence="3" type="ORF">EI293_14790</name>
</gene>
<dbReference type="Proteomes" id="UP000270291">
    <property type="component" value="Unassembled WGS sequence"/>
</dbReference>
<evidence type="ECO:0000259" key="2">
    <source>
        <dbReference type="Pfam" id="PF14240"/>
    </source>
</evidence>
<dbReference type="OrthoDB" id="665834at2"/>
<dbReference type="InterPro" id="IPR025924">
    <property type="entry name" value="YHYH_dom"/>
</dbReference>
<dbReference type="EMBL" id="RWIU01000005">
    <property type="protein sequence ID" value="RSK42193.1"/>
    <property type="molecule type" value="Genomic_DNA"/>
</dbReference>
<dbReference type="AlphaFoldDB" id="A0A428K701"/>
<organism evidence="3 4">
    <name type="scientific">Hymenobacter perfusus</name>
    <dbReference type="NCBI Taxonomy" id="1236770"/>
    <lineage>
        <taxon>Bacteria</taxon>
        <taxon>Pseudomonadati</taxon>
        <taxon>Bacteroidota</taxon>
        <taxon>Cytophagia</taxon>
        <taxon>Cytophagales</taxon>
        <taxon>Hymenobacteraceae</taxon>
        <taxon>Hymenobacter</taxon>
    </lineage>
</organism>
<accession>A0A428K701</accession>
<feature type="chain" id="PRO_5019041392" evidence="1">
    <location>
        <begin position="20"/>
        <end position="249"/>
    </location>
</feature>
<feature type="signal peptide" evidence="1">
    <location>
        <begin position="1"/>
        <end position="19"/>
    </location>
</feature>
<name>A0A428K701_9BACT</name>
<keyword evidence="1" id="KW-0732">Signal</keyword>
<evidence type="ECO:0000256" key="1">
    <source>
        <dbReference type="SAM" id="SignalP"/>
    </source>
</evidence>
<reference evidence="3 4" key="1">
    <citation type="submission" date="2018-12" db="EMBL/GenBank/DDBJ databases">
        <authorList>
            <person name="Feng G."/>
            <person name="Zhu H."/>
        </authorList>
    </citation>
    <scope>NUCLEOTIDE SEQUENCE [LARGE SCALE GENOMIC DNA]</scope>
    <source>
        <strain evidence="3 4">LMG 26000</strain>
    </source>
</reference>